<dbReference type="SMART" id="SM00363">
    <property type="entry name" value="S4"/>
    <property type="match status" value="1"/>
</dbReference>
<evidence type="ECO:0000256" key="3">
    <source>
        <dbReference type="RuleBase" id="RU003887"/>
    </source>
</evidence>
<evidence type="ECO:0000313" key="7">
    <source>
        <dbReference type="Proteomes" id="UP000824166"/>
    </source>
</evidence>
<feature type="compositionally biased region" description="Low complexity" evidence="4">
    <location>
        <begin position="103"/>
        <end position="113"/>
    </location>
</feature>
<dbReference type="InterPro" id="IPR018496">
    <property type="entry name" value="PsdUridine_synth_RsuA/RluB_CS"/>
</dbReference>
<keyword evidence="2" id="KW-0694">RNA-binding</keyword>
<dbReference type="InterPro" id="IPR000748">
    <property type="entry name" value="PsdUridine_synth_RsuA/RluB/E/F"/>
</dbReference>
<evidence type="ECO:0000256" key="1">
    <source>
        <dbReference type="ARBA" id="ARBA00023235"/>
    </source>
</evidence>
<dbReference type="PROSITE" id="PS01149">
    <property type="entry name" value="PSI_RSU"/>
    <property type="match status" value="1"/>
</dbReference>
<dbReference type="NCBIfam" id="TIGR00093">
    <property type="entry name" value="pseudouridine synthase"/>
    <property type="match status" value="1"/>
</dbReference>
<reference evidence="6 7" key="1">
    <citation type="submission" date="2021-06" db="EMBL/GenBank/DDBJ databases">
        <authorList>
            <person name="Jeong J.W."/>
        </authorList>
    </citation>
    <scope>NUCLEOTIDE SEQUENCE [LARGE SCALE GENOMIC DNA]</scope>
    <source>
        <strain evidence="6 7">MMS21-TAE1-1</strain>
    </source>
</reference>
<dbReference type="Proteomes" id="UP000824166">
    <property type="component" value="Unassembled WGS sequence"/>
</dbReference>
<dbReference type="Pfam" id="PF01479">
    <property type="entry name" value="S4"/>
    <property type="match status" value="1"/>
</dbReference>
<feature type="compositionally biased region" description="Low complexity" evidence="4">
    <location>
        <begin position="1"/>
        <end position="21"/>
    </location>
</feature>
<dbReference type="PROSITE" id="PS50889">
    <property type="entry name" value="S4"/>
    <property type="match status" value="1"/>
</dbReference>
<keyword evidence="7" id="KW-1185">Reference proteome</keyword>
<feature type="compositionally biased region" description="Gly residues" evidence="4">
    <location>
        <begin position="35"/>
        <end position="44"/>
    </location>
</feature>
<dbReference type="RefSeq" id="WP_216922904.1">
    <property type="nucleotide sequence ID" value="NZ_JAHOPC010000002.1"/>
</dbReference>
<sequence>MTQAGRQGSPRNGSGRNSSGRNEARGGTGRSNAGGFSGRGGSAGAGKRNFNQGEGRPFKAAKPREAAPFDPDNPTTAGSYDARQASKPAKPFRKPGSNKPGFGKAPGTPGALKPKAKPAKQYGSKAFGSERFGQNLGPIRKPARNRGPRQEVPQSDLHDVDGVRLQKVMAQAGVASRRVCEEMILEGRVEVDGQVTTELGMRVDPKTAVIHVDGIRIQLDETLVYMVFNKPKGVVSTMEDPEGRPCISDFLKNAKGERLFHVGRLDVATEGLLLLTNDGELANRLTHPSYEVPKTYLVQVRGPFPQGVGAQLKSGVELEDGLATVDSFRLVDSTPGHVLIEVVLHSGKNRIVRRMFDAVGFPVERLVRVKIGPIGLGDQRQGSIRNLGRQEVGHLLASVGL</sequence>
<feature type="domain" description="RNA-binding S4" evidence="5">
    <location>
        <begin position="163"/>
        <end position="227"/>
    </location>
</feature>
<comment type="similarity">
    <text evidence="3">Belongs to the pseudouridine synthase RsuA family.</text>
</comment>
<evidence type="ECO:0000256" key="2">
    <source>
        <dbReference type="PROSITE-ProRule" id="PRU00182"/>
    </source>
</evidence>
<dbReference type="EMBL" id="JAHOPC010000002">
    <property type="protein sequence ID" value="MBU8865393.1"/>
    <property type="molecule type" value="Genomic_DNA"/>
</dbReference>
<evidence type="ECO:0000256" key="4">
    <source>
        <dbReference type="SAM" id="MobiDB-lite"/>
    </source>
</evidence>
<dbReference type="InterPro" id="IPR050343">
    <property type="entry name" value="RsuA_PseudoU_synthase"/>
</dbReference>
<dbReference type="PANTHER" id="PTHR47683:SF2">
    <property type="entry name" value="RNA-BINDING S4 DOMAIN-CONTAINING PROTEIN"/>
    <property type="match status" value="1"/>
</dbReference>
<dbReference type="CDD" id="cd02870">
    <property type="entry name" value="PseudoU_synth_RsuA_like"/>
    <property type="match status" value="1"/>
</dbReference>
<accession>A0ABS6I0X9</accession>
<evidence type="ECO:0000259" key="5">
    <source>
        <dbReference type="SMART" id="SM00363"/>
    </source>
</evidence>
<proteinExistence type="inferred from homology"/>
<dbReference type="InterPro" id="IPR006145">
    <property type="entry name" value="PsdUridine_synth_RsuA/RluA"/>
</dbReference>
<dbReference type="PANTHER" id="PTHR47683">
    <property type="entry name" value="PSEUDOURIDINE SYNTHASE FAMILY PROTEIN-RELATED"/>
    <property type="match status" value="1"/>
</dbReference>
<name>A0ABS6I0X9_9MICC</name>
<dbReference type="EC" id="5.4.99.-" evidence="3"/>
<dbReference type="Pfam" id="PF00849">
    <property type="entry name" value="PseudoU_synth_2"/>
    <property type="match status" value="1"/>
</dbReference>
<dbReference type="InterPro" id="IPR002942">
    <property type="entry name" value="S4_RNA-bd"/>
</dbReference>
<protein>
    <recommendedName>
        <fullName evidence="3">Pseudouridine synthase</fullName>
        <ecNumber evidence="3">5.4.99.-</ecNumber>
    </recommendedName>
</protein>
<organism evidence="6 7">
    <name type="scientific">Paenarthrobacter aromaticivorans</name>
    <dbReference type="NCBI Taxonomy" id="2849150"/>
    <lineage>
        <taxon>Bacteria</taxon>
        <taxon>Bacillati</taxon>
        <taxon>Actinomycetota</taxon>
        <taxon>Actinomycetes</taxon>
        <taxon>Micrococcales</taxon>
        <taxon>Micrococcaceae</taxon>
        <taxon>Paenarthrobacter</taxon>
    </lineage>
</organism>
<evidence type="ECO:0000313" key="6">
    <source>
        <dbReference type="EMBL" id="MBU8865393.1"/>
    </source>
</evidence>
<dbReference type="CDD" id="cd00165">
    <property type="entry name" value="S4"/>
    <property type="match status" value="1"/>
</dbReference>
<feature type="region of interest" description="Disordered" evidence="4">
    <location>
        <begin position="1"/>
        <end position="160"/>
    </location>
</feature>
<comment type="caution">
    <text evidence="6">The sequence shown here is derived from an EMBL/GenBank/DDBJ whole genome shotgun (WGS) entry which is preliminary data.</text>
</comment>
<keyword evidence="1 3" id="KW-0413">Isomerase</keyword>
<gene>
    <name evidence="6" type="ORF">KSW38_03685</name>
</gene>